<evidence type="ECO:0000256" key="2">
    <source>
        <dbReference type="ARBA" id="ARBA00000909"/>
    </source>
</evidence>
<evidence type="ECO:0000256" key="7">
    <source>
        <dbReference type="ARBA" id="ARBA00022840"/>
    </source>
</evidence>
<evidence type="ECO:0000256" key="8">
    <source>
        <dbReference type="ARBA" id="ARBA00022857"/>
    </source>
</evidence>
<evidence type="ECO:0000259" key="21">
    <source>
        <dbReference type="PROSITE" id="PS51385"/>
    </source>
</evidence>
<evidence type="ECO:0000313" key="22">
    <source>
        <dbReference type="EMBL" id="QYZ79799.1"/>
    </source>
</evidence>
<evidence type="ECO:0000256" key="9">
    <source>
        <dbReference type="ARBA" id="ARBA00022958"/>
    </source>
</evidence>
<keyword evidence="23" id="KW-1185">Reference proteome</keyword>
<dbReference type="AlphaFoldDB" id="A0A8G1EH29"/>
<evidence type="ECO:0000256" key="15">
    <source>
        <dbReference type="ARBA" id="ARBA00048238"/>
    </source>
</evidence>
<protein>
    <recommendedName>
        <fullName evidence="19">Bifunctional NAD(P)H-hydrate repair enzyme</fullName>
    </recommendedName>
    <alternativeName>
        <fullName evidence="19">Nicotinamide nucleotide repair protein</fullName>
    </alternativeName>
    <domain>
        <recommendedName>
            <fullName evidence="19">ADP-dependent (S)-NAD(P)H-hydrate dehydratase</fullName>
            <ecNumber evidence="19">4.2.1.136</ecNumber>
        </recommendedName>
        <alternativeName>
            <fullName evidence="19">ADP-dependent NAD(P)HX dehydratase</fullName>
        </alternativeName>
    </domain>
    <domain>
        <recommendedName>
            <fullName evidence="19">NAD(P)H-hydrate epimerase</fullName>
            <ecNumber evidence="19">5.1.99.6</ecNumber>
        </recommendedName>
    </domain>
</protein>
<evidence type="ECO:0000313" key="23">
    <source>
        <dbReference type="Proteomes" id="UP000826709"/>
    </source>
</evidence>
<comment type="function">
    <text evidence="14 19">Bifunctional enzyme that catalyzes the epimerization of the S- and R-forms of NAD(P)HX and the dehydration of the S-form of NAD(P)HX at the expense of ADP, which is converted to AMP. This allows the repair of both epimers of NAD(P)HX, a damaged form of NAD(P)H that is a result of enzymatic or heat-dependent hydration.</text>
</comment>
<dbReference type="Proteomes" id="UP000826709">
    <property type="component" value="Chromosome"/>
</dbReference>
<evidence type="ECO:0000256" key="17">
    <source>
        <dbReference type="HAMAP-Rule" id="MF_01965"/>
    </source>
</evidence>
<reference evidence="22" key="2">
    <citation type="submission" date="2019-03" db="EMBL/GenBank/DDBJ databases">
        <authorList>
            <person name="Chen S.-C."/>
            <person name="Wu S.-Y."/>
            <person name="Lai M.-C."/>
        </authorList>
    </citation>
    <scope>NUCLEOTIDE SEQUENCE</scope>
    <source>
        <strain evidence="22">ML15</strain>
    </source>
</reference>
<dbReference type="InterPro" id="IPR000631">
    <property type="entry name" value="CARKD"/>
</dbReference>
<evidence type="ECO:0000256" key="19">
    <source>
        <dbReference type="PIRNR" id="PIRNR017184"/>
    </source>
</evidence>
<dbReference type="EC" id="5.1.99.6" evidence="19"/>
<gene>
    <name evidence="17" type="primary">nnrD</name>
    <name evidence="18" type="synonym">nnrE</name>
    <name evidence="22" type="ORF">E2N92_10345</name>
</gene>
<feature type="binding site" evidence="18">
    <location>
        <position position="134"/>
    </location>
    <ligand>
        <name>K(+)</name>
        <dbReference type="ChEBI" id="CHEBI:29103"/>
    </ligand>
</feature>
<dbReference type="GO" id="GO:0052855">
    <property type="term" value="F:ADP-dependent NAD(P)H-hydrate dehydratase activity"/>
    <property type="evidence" value="ECO:0007669"/>
    <property type="project" value="UniProtKB-UniRule"/>
</dbReference>
<comment type="cofactor">
    <cofactor evidence="17">
        <name>Mg(2+)</name>
        <dbReference type="ChEBI" id="CHEBI:18420"/>
    </cofactor>
</comment>
<dbReference type="PIRSF" id="PIRSF017184">
    <property type="entry name" value="Nnr"/>
    <property type="match status" value="1"/>
</dbReference>
<evidence type="ECO:0000256" key="10">
    <source>
        <dbReference type="ARBA" id="ARBA00023027"/>
    </source>
</evidence>
<comment type="catalytic activity">
    <reaction evidence="1 18 19">
        <text>(6R)-NADHX = (6S)-NADHX</text>
        <dbReference type="Rhea" id="RHEA:32215"/>
        <dbReference type="ChEBI" id="CHEBI:64074"/>
        <dbReference type="ChEBI" id="CHEBI:64075"/>
        <dbReference type="EC" id="5.1.99.6"/>
    </reaction>
</comment>
<proteinExistence type="inferred from homology"/>
<accession>A0A8G1EH29</accession>
<comment type="catalytic activity">
    <reaction evidence="2 18 19">
        <text>(6R)-NADPHX = (6S)-NADPHX</text>
        <dbReference type="Rhea" id="RHEA:32227"/>
        <dbReference type="ChEBI" id="CHEBI:64076"/>
        <dbReference type="ChEBI" id="CHEBI:64077"/>
        <dbReference type="EC" id="5.1.99.6"/>
    </reaction>
</comment>
<feature type="binding site" evidence="17">
    <location>
        <position position="341"/>
    </location>
    <ligand>
        <name>(6S)-NADPHX</name>
        <dbReference type="ChEBI" id="CHEBI:64076"/>
    </ligand>
</feature>
<dbReference type="NCBIfam" id="TIGR00196">
    <property type="entry name" value="yjeF_cterm"/>
    <property type="match status" value="1"/>
</dbReference>
<evidence type="ECO:0000256" key="1">
    <source>
        <dbReference type="ARBA" id="ARBA00000013"/>
    </source>
</evidence>
<comment type="cofactor">
    <cofactor evidence="18 19">
        <name>K(+)</name>
        <dbReference type="ChEBI" id="CHEBI:29103"/>
    </cofactor>
    <text evidence="18 19">Binds 1 potassium ion per subunit.</text>
</comment>
<evidence type="ECO:0000259" key="20">
    <source>
        <dbReference type="PROSITE" id="PS51383"/>
    </source>
</evidence>
<evidence type="ECO:0000256" key="14">
    <source>
        <dbReference type="ARBA" id="ARBA00025153"/>
    </source>
</evidence>
<comment type="subunit">
    <text evidence="17">Homotetramer.</text>
</comment>
<reference evidence="22" key="1">
    <citation type="journal article" date="2005" name="Int. J. Syst. Evol. Microbiol.">
        <title>Methanofollis formosanus sp. nov., isolated from a fish pond.</title>
        <authorList>
            <person name="Wu S.Y."/>
            <person name="Chen S.C."/>
            <person name="Lai M.C."/>
        </authorList>
    </citation>
    <scope>NUCLEOTIDE SEQUENCE</scope>
    <source>
        <strain evidence="22">ML15</strain>
    </source>
</reference>
<dbReference type="SUPFAM" id="SSF53613">
    <property type="entry name" value="Ribokinase-like"/>
    <property type="match status" value="1"/>
</dbReference>
<dbReference type="GO" id="GO:0052856">
    <property type="term" value="F:NAD(P)HX epimerase activity"/>
    <property type="evidence" value="ECO:0007669"/>
    <property type="project" value="UniProtKB-UniRule"/>
</dbReference>
<comment type="caution">
    <text evidence="17">Lacks conserved residue(s) required for the propagation of feature annotation.</text>
</comment>
<comment type="function">
    <text evidence="18">Catalyzes the epimerization of the S- and R-forms of NAD(P)HX, a damaged form of NAD(P)H that is a result of enzymatic or heat-dependent hydration. This is a prerequisite for the S-specific NAD(P)H-hydrate dehydratase to allow the repair of both epimers of NAD(P)HX.</text>
</comment>
<evidence type="ECO:0000256" key="16">
    <source>
        <dbReference type="ARBA" id="ARBA00049209"/>
    </source>
</evidence>
<comment type="function">
    <text evidence="17">Catalyzes the dehydration of the S-form of NAD(P)HX at the expense of ADP, which is converted to AMP. Together with NAD(P)HX epimerase, which catalyzes the epimerization of the S- and R-forms, the enzyme allows the repair of both epimers of NAD(P)HX, a damaged form of NAD(P)H that is a result of enzymatic or heat-dependent hydration.</text>
</comment>
<dbReference type="GO" id="GO:0110051">
    <property type="term" value="P:metabolite repair"/>
    <property type="evidence" value="ECO:0007669"/>
    <property type="project" value="TreeGrafter"/>
</dbReference>
<keyword evidence="6 17" id="KW-0547">Nucleotide-binding</keyword>
<feature type="domain" description="YjeF N-terminal" evidence="21">
    <location>
        <begin position="20"/>
        <end position="202"/>
    </location>
</feature>
<sequence>MDFRELQEFCETGTITPGRMRAVDKNSMALGVSGPQLMEAAGLAVTAAVRESAPSRVLVLCGRGNNGGDGLVVARHLQECVVDVIYPAYGSATPGFLAQLDSLRACSAALHAVRLLAEVEALAPLFEQADVIVDAMLGTGVEGTPREPLATMVGLMNASPARVVTTDVPTPGTRSDLIVTFHRPKEPGGRVAEIGIPLAAEICTGPGDLMMLRPKGATAHKGVGGEVLVVGGGPYQGAPYLAALAALRAGADIVRVASPVALPAPDLIHVPLAGNRIGTEHLETLVPLAERADVVLCGNGLGTESHAVVTALAPHARRLVLDADALRLPLPAGNETIYTPHAAEFARMTGGGALPADLAGRARAVRAAVPEGAAVLLKGAVDIVSDGARVRFNRSGCPAMTVGGTGDVLAGLTAGLFCRLSPFDAACLAAYASGLAGEAAAAGRDAGMTATEMLEKIPQVLYG</sequence>
<keyword evidence="8 17" id="KW-0521">NADP</keyword>
<keyword evidence="13" id="KW-0511">Multifunctional enzyme</keyword>
<comment type="similarity">
    <text evidence="18">Belongs to the NnrE/AIBP family.</text>
</comment>
<dbReference type="PANTHER" id="PTHR12592:SF0">
    <property type="entry name" value="ATP-DEPENDENT (S)-NAD(P)H-HYDRATE DEHYDRATASE"/>
    <property type="match status" value="1"/>
</dbReference>
<dbReference type="EMBL" id="CP037968">
    <property type="protein sequence ID" value="QYZ79799.1"/>
    <property type="molecule type" value="Genomic_DNA"/>
</dbReference>
<comment type="catalytic activity">
    <reaction evidence="15 17 19">
        <text>(6S)-NADHX + ADP = AMP + phosphate + NADH + H(+)</text>
        <dbReference type="Rhea" id="RHEA:32223"/>
        <dbReference type="ChEBI" id="CHEBI:15378"/>
        <dbReference type="ChEBI" id="CHEBI:43474"/>
        <dbReference type="ChEBI" id="CHEBI:57945"/>
        <dbReference type="ChEBI" id="CHEBI:64074"/>
        <dbReference type="ChEBI" id="CHEBI:456215"/>
        <dbReference type="ChEBI" id="CHEBI:456216"/>
        <dbReference type="EC" id="4.2.1.136"/>
    </reaction>
</comment>
<name>A0A8G1EH29_9EURY</name>
<keyword evidence="12 17" id="KW-0456">Lyase</keyword>
<keyword evidence="11 18" id="KW-0413">Isomerase</keyword>
<feature type="binding site" evidence="18">
    <location>
        <position position="170"/>
    </location>
    <ligand>
        <name>K(+)</name>
        <dbReference type="ChEBI" id="CHEBI:29103"/>
    </ligand>
</feature>
<dbReference type="PROSITE" id="PS51385">
    <property type="entry name" value="YJEF_N"/>
    <property type="match status" value="1"/>
</dbReference>
<dbReference type="InterPro" id="IPR004443">
    <property type="entry name" value="YjeF_N_dom"/>
</dbReference>
<dbReference type="RefSeq" id="WP_220681107.1">
    <property type="nucleotide sequence ID" value="NZ_CP037968.1"/>
</dbReference>
<evidence type="ECO:0000256" key="13">
    <source>
        <dbReference type="ARBA" id="ARBA00023268"/>
    </source>
</evidence>
<feature type="binding site" evidence="17">
    <location>
        <position position="300"/>
    </location>
    <ligand>
        <name>(6S)-NADPHX</name>
        <dbReference type="ChEBI" id="CHEBI:64076"/>
    </ligand>
</feature>
<dbReference type="HAMAP" id="MF_01966">
    <property type="entry name" value="NADHX_epimerase"/>
    <property type="match status" value="1"/>
</dbReference>
<feature type="binding site" evidence="18">
    <location>
        <begin position="65"/>
        <end position="69"/>
    </location>
    <ligand>
        <name>(6S)-NADPHX</name>
        <dbReference type="ChEBI" id="CHEBI:64076"/>
    </ligand>
</feature>
<dbReference type="HAMAP" id="MF_01965">
    <property type="entry name" value="NADHX_dehydratase"/>
    <property type="match status" value="1"/>
</dbReference>
<organism evidence="22 23">
    <name type="scientific">Methanofollis formosanus</name>
    <dbReference type="NCBI Taxonomy" id="299308"/>
    <lineage>
        <taxon>Archaea</taxon>
        <taxon>Methanobacteriati</taxon>
        <taxon>Methanobacteriota</taxon>
        <taxon>Stenosarchaea group</taxon>
        <taxon>Methanomicrobia</taxon>
        <taxon>Methanomicrobiales</taxon>
        <taxon>Methanomicrobiaceae</taxon>
        <taxon>Methanofollis</taxon>
    </lineage>
</organism>
<dbReference type="GO" id="GO:0005524">
    <property type="term" value="F:ATP binding"/>
    <property type="evidence" value="ECO:0007669"/>
    <property type="project" value="UniProtKB-UniRule"/>
</dbReference>
<dbReference type="Gene3D" id="3.40.50.10260">
    <property type="entry name" value="YjeF N-terminal domain"/>
    <property type="match status" value="1"/>
</dbReference>
<dbReference type="Pfam" id="PF01256">
    <property type="entry name" value="Carb_kinase"/>
    <property type="match status" value="1"/>
</dbReference>
<feature type="binding site" evidence="18">
    <location>
        <begin position="138"/>
        <end position="144"/>
    </location>
    <ligand>
        <name>(6S)-NADPHX</name>
        <dbReference type="ChEBI" id="CHEBI:64076"/>
    </ligand>
</feature>
<dbReference type="EC" id="4.2.1.136" evidence="19"/>
<feature type="binding site" evidence="18">
    <location>
        <position position="66"/>
    </location>
    <ligand>
        <name>K(+)</name>
        <dbReference type="ChEBI" id="CHEBI:29103"/>
    </ligand>
</feature>
<dbReference type="InterPro" id="IPR030677">
    <property type="entry name" value="Nnr"/>
</dbReference>
<evidence type="ECO:0000256" key="11">
    <source>
        <dbReference type="ARBA" id="ARBA00023235"/>
    </source>
</evidence>
<dbReference type="PANTHER" id="PTHR12592">
    <property type="entry name" value="ATP-DEPENDENT (S)-NAD(P)H-HYDRATE DEHYDRATASE FAMILY MEMBER"/>
    <property type="match status" value="1"/>
</dbReference>
<keyword evidence="5 18" id="KW-0479">Metal-binding</keyword>
<feature type="binding site" evidence="17">
    <location>
        <position position="238"/>
    </location>
    <ligand>
        <name>(6S)-NADPHX</name>
        <dbReference type="ChEBI" id="CHEBI:64076"/>
    </ligand>
</feature>
<dbReference type="GO" id="GO:0046872">
    <property type="term" value="F:metal ion binding"/>
    <property type="evidence" value="ECO:0007669"/>
    <property type="project" value="UniProtKB-UniRule"/>
</dbReference>
<dbReference type="CDD" id="cd01171">
    <property type="entry name" value="YXKO-related"/>
    <property type="match status" value="1"/>
</dbReference>
<dbReference type="InterPro" id="IPR036652">
    <property type="entry name" value="YjeF_N_dom_sf"/>
</dbReference>
<dbReference type="Pfam" id="PF03853">
    <property type="entry name" value="YjeF_N"/>
    <property type="match status" value="1"/>
</dbReference>
<comment type="similarity">
    <text evidence="3 19">In the N-terminal section; belongs to the NnrE/AIBP family.</text>
</comment>
<evidence type="ECO:0000256" key="18">
    <source>
        <dbReference type="HAMAP-Rule" id="MF_01966"/>
    </source>
</evidence>
<dbReference type="PROSITE" id="PS51383">
    <property type="entry name" value="YJEF_C_3"/>
    <property type="match status" value="1"/>
</dbReference>
<dbReference type="Gene3D" id="3.40.1190.20">
    <property type="match status" value="1"/>
</dbReference>
<keyword evidence="7 17" id="KW-0067">ATP-binding</keyword>
<keyword evidence="9 18" id="KW-0630">Potassium</keyword>
<dbReference type="OrthoDB" id="15148at2157"/>
<feature type="binding site" evidence="17">
    <location>
        <position position="406"/>
    </location>
    <ligand>
        <name>AMP</name>
        <dbReference type="ChEBI" id="CHEBI:456215"/>
    </ligand>
</feature>
<comment type="similarity">
    <text evidence="4 19">In the C-terminal section; belongs to the NnrD/CARKD family.</text>
</comment>
<evidence type="ECO:0000256" key="12">
    <source>
        <dbReference type="ARBA" id="ARBA00023239"/>
    </source>
</evidence>
<feature type="binding site" evidence="18">
    <location>
        <position position="167"/>
    </location>
    <ligand>
        <name>(6S)-NADPHX</name>
        <dbReference type="ChEBI" id="CHEBI:64076"/>
    </ligand>
</feature>
<keyword evidence="10 17" id="KW-0520">NAD</keyword>
<feature type="domain" description="YjeF C-terminal" evidence="20">
    <location>
        <begin position="204"/>
        <end position="463"/>
    </location>
</feature>
<evidence type="ECO:0000256" key="4">
    <source>
        <dbReference type="ARBA" id="ARBA00009524"/>
    </source>
</evidence>
<evidence type="ECO:0000256" key="3">
    <source>
        <dbReference type="ARBA" id="ARBA00006001"/>
    </source>
</evidence>
<dbReference type="SUPFAM" id="SSF64153">
    <property type="entry name" value="YjeF N-terminal domain-like"/>
    <property type="match status" value="1"/>
</dbReference>
<feature type="binding site" evidence="17">
    <location>
        <position position="407"/>
    </location>
    <ligand>
        <name>(6S)-NADPHX</name>
        <dbReference type="ChEBI" id="CHEBI:64076"/>
    </ligand>
</feature>
<dbReference type="InterPro" id="IPR029056">
    <property type="entry name" value="Ribokinase-like"/>
</dbReference>
<dbReference type="KEGG" id="mfk:E2N92_10345"/>
<dbReference type="NCBIfam" id="TIGR00197">
    <property type="entry name" value="yjeF_nterm"/>
    <property type="match status" value="1"/>
</dbReference>
<comment type="catalytic activity">
    <reaction evidence="16 17 19">
        <text>(6S)-NADPHX + ADP = AMP + phosphate + NADPH + H(+)</text>
        <dbReference type="Rhea" id="RHEA:32235"/>
        <dbReference type="ChEBI" id="CHEBI:15378"/>
        <dbReference type="ChEBI" id="CHEBI:43474"/>
        <dbReference type="ChEBI" id="CHEBI:57783"/>
        <dbReference type="ChEBI" id="CHEBI:64076"/>
        <dbReference type="ChEBI" id="CHEBI:456215"/>
        <dbReference type="ChEBI" id="CHEBI:456216"/>
        <dbReference type="EC" id="4.2.1.136"/>
    </reaction>
</comment>
<dbReference type="GO" id="GO:0046496">
    <property type="term" value="P:nicotinamide nucleotide metabolic process"/>
    <property type="evidence" value="ECO:0007669"/>
    <property type="project" value="UniProtKB-UniRule"/>
</dbReference>
<evidence type="ECO:0000256" key="6">
    <source>
        <dbReference type="ARBA" id="ARBA00022741"/>
    </source>
</evidence>
<evidence type="ECO:0000256" key="5">
    <source>
        <dbReference type="ARBA" id="ARBA00022723"/>
    </source>
</evidence>
<comment type="similarity">
    <text evidence="17">Belongs to the NnrD/CARKD family.</text>
</comment>